<dbReference type="InterPro" id="IPR000847">
    <property type="entry name" value="LysR_HTH_N"/>
</dbReference>
<comment type="similarity">
    <text evidence="1">Belongs to the LysR transcriptional regulatory family.</text>
</comment>
<evidence type="ECO:0000259" key="6">
    <source>
        <dbReference type="PROSITE" id="PS50931"/>
    </source>
</evidence>
<dbReference type="Gene3D" id="1.10.10.10">
    <property type="entry name" value="Winged helix-like DNA-binding domain superfamily/Winged helix DNA-binding domain"/>
    <property type="match status" value="1"/>
</dbReference>
<evidence type="ECO:0000256" key="4">
    <source>
        <dbReference type="ARBA" id="ARBA00023163"/>
    </source>
</evidence>
<organism evidence="7 8">
    <name type="scientific">Azohydromonas lata</name>
    <dbReference type="NCBI Taxonomy" id="45677"/>
    <lineage>
        <taxon>Bacteria</taxon>
        <taxon>Pseudomonadati</taxon>
        <taxon>Pseudomonadota</taxon>
        <taxon>Betaproteobacteria</taxon>
        <taxon>Burkholderiales</taxon>
        <taxon>Sphaerotilaceae</taxon>
        <taxon>Azohydromonas</taxon>
    </lineage>
</organism>
<dbReference type="InterPro" id="IPR050950">
    <property type="entry name" value="HTH-type_LysR_regulators"/>
</dbReference>
<dbReference type="InterPro" id="IPR036390">
    <property type="entry name" value="WH_DNA-bd_sf"/>
</dbReference>
<protein>
    <submittedName>
        <fullName evidence="7">LysR family transcriptional regulator</fullName>
    </submittedName>
</protein>
<proteinExistence type="inferred from homology"/>
<dbReference type="SUPFAM" id="SSF46785">
    <property type="entry name" value="Winged helix' DNA-binding domain"/>
    <property type="match status" value="1"/>
</dbReference>
<keyword evidence="4" id="KW-0804">Transcription</keyword>
<evidence type="ECO:0000256" key="1">
    <source>
        <dbReference type="ARBA" id="ARBA00009437"/>
    </source>
</evidence>
<feature type="domain" description="HTH lysR-type" evidence="6">
    <location>
        <begin position="1"/>
        <end position="58"/>
    </location>
</feature>
<evidence type="ECO:0000256" key="3">
    <source>
        <dbReference type="ARBA" id="ARBA00023125"/>
    </source>
</evidence>
<evidence type="ECO:0000313" key="7">
    <source>
        <dbReference type="EMBL" id="MDZ5455854.1"/>
    </source>
</evidence>
<dbReference type="PRINTS" id="PR00039">
    <property type="entry name" value="HTHLYSR"/>
</dbReference>
<dbReference type="Gene3D" id="3.40.190.290">
    <property type="match status" value="1"/>
</dbReference>
<dbReference type="PROSITE" id="PS50931">
    <property type="entry name" value="HTH_LYSR"/>
    <property type="match status" value="1"/>
</dbReference>
<dbReference type="PANTHER" id="PTHR30419">
    <property type="entry name" value="HTH-TYPE TRANSCRIPTIONAL REGULATOR YBHD"/>
    <property type="match status" value="1"/>
</dbReference>
<comment type="caution">
    <text evidence="7">The sequence shown here is derived from an EMBL/GenBank/DDBJ whole genome shotgun (WGS) entry which is preliminary data.</text>
</comment>
<feature type="region of interest" description="Disordered" evidence="5">
    <location>
        <begin position="291"/>
        <end position="318"/>
    </location>
</feature>
<dbReference type="InterPro" id="IPR005119">
    <property type="entry name" value="LysR_subst-bd"/>
</dbReference>
<evidence type="ECO:0000256" key="2">
    <source>
        <dbReference type="ARBA" id="ARBA00023015"/>
    </source>
</evidence>
<keyword evidence="2" id="KW-0805">Transcription regulation</keyword>
<dbReference type="Pfam" id="PF03466">
    <property type="entry name" value="LysR_substrate"/>
    <property type="match status" value="1"/>
</dbReference>
<dbReference type="EMBL" id="JAXOJX010000004">
    <property type="protein sequence ID" value="MDZ5455854.1"/>
    <property type="molecule type" value="Genomic_DNA"/>
</dbReference>
<dbReference type="RefSeq" id="WP_322464542.1">
    <property type="nucleotide sequence ID" value="NZ_JAXOJX010000004.1"/>
</dbReference>
<dbReference type="Proteomes" id="UP001293718">
    <property type="component" value="Unassembled WGS sequence"/>
</dbReference>
<dbReference type="Pfam" id="PF00126">
    <property type="entry name" value="HTH_1"/>
    <property type="match status" value="1"/>
</dbReference>
<reference evidence="7 8" key="1">
    <citation type="submission" date="2023-11" db="EMBL/GenBank/DDBJ databases">
        <title>Draft genome of Azohydromonas lata strain H1 (DSM1123), a polyhydroxyalkanoate producer.</title>
        <authorList>
            <person name="Traversa D."/>
            <person name="D'Addabbo P."/>
            <person name="Pazzani C."/>
            <person name="Manzari C."/>
            <person name="Chiara M."/>
            <person name="Scrascia M."/>
        </authorList>
    </citation>
    <scope>NUCLEOTIDE SEQUENCE [LARGE SCALE GENOMIC DNA]</scope>
    <source>
        <strain evidence="7 8">H1</strain>
    </source>
</reference>
<dbReference type="SUPFAM" id="SSF53850">
    <property type="entry name" value="Periplasmic binding protein-like II"/>
    <property type="match status" value="1"/>
</dbReference>
<evidence type="ECO:0000256" key="5">
    <source>
        <dbReference type="SAM" id="MobiDB-lite"/>
    </source>
</evidence>
<keyword evidence="8" id="KW-1185">Reference proteome</keyword>
<evidence type="ECO:0000313" key="8">
    <source>
        <dbReference type="Proteomes" id="UP001293718"/>
    </source>
</evidence>
<keyword evidence="3" id="KW-0238">DNA-binding</keyword>
<dbReference type="PANTHER" id="PTHR30419:SF8">
    <property type="entry name" value="NITROGEN ASSIMILATION TRANSCRIPTIONAL ACTIVATOR-RELATED"/>
    <property type="match status" value="1"/>
</dbReference>
<sequence>MDLRDLRYFETMAELQHIGLAAQKLHRSQPTLTSCVRRLEDAYGGPLFERHGRGIRLTPAGRILQKWAQRMRFDSDDAKREIGDIGLGLTGHVRIGVVPTAAEFLLPAATRKLLVEAPSVTLKTVVGLLDVLKAQIKAGELDLIVASEMSAEPGMTSRLMTQDSIVVAASADHPILKKKVTMADLTSHRWVLQPPGATTRDWLDRTFDSYLLPRPVVQIESTMLIMLPALIVETGLLSFVSRYHVNKNTQLKEVPLKETTMNRRLTVTYRSDSYLLPAAKRLIELLVETSGGAGPSKSRARRQTVQASPSARRKSSAA</sequence>
<name>A0ABU5I9R9_9BURK</name>
<dbReference type="InterPro" id="IPR036388">
    <property type="entry name" value="WH-like_DNA-bd_sf"/>
</dbReference>
<accession>A0ABU5I9R9</accession>
<gene>
    <name evidence="7" type="ORF">SM757_04660</name>
</gene>